<proteinExistence type="predicted"/>
<gene>
    <name evidence="1" type="ORF">HMPREF0762_01091</name>
</gene>
<dbReference type="HOGENOM" id="CLU_2540777_0_0_11"/>
<comment type="caution">
    <text evidence="1">The sequence shown here is derived from an EMBL/GenBank/DDBJ whole genome shotgun (WGS) entry which is preliminary data.</text>
</comment>
<reference evidence="1" key="1">
    <citation type="submission" date="2009-10" db="EMBL/GenBank/DDBJ databases">
        <authorList>
            <person name="Weinstock G."/>
            <person name="Sodergren E."/>
            <person name="Clifton S."/>
            <person name="Fulton L."/>
            <person name="Fulton B."/>
            <person name="Courtney L."/>
            <person name="Fronick C."/>
            <person name="Harrison M."/>
            <person name="Strong C."/>
            <person name="Farmer C."/>
            <person name="Delahaunty K."/>
            <person name="Markovic C."/>
            <person name="Hall O."/>
            <person name="Minx P."/>
            <person name="Tomlinson C."/>
            <person name="Mitreva M."/>
            <person name="Nelson J."/>
            <person name="Hou S."/>
            <person name="Wollam A."/>
            <person name="Pepin K.H."/>
            <person name="Johnson M."/>
            <person name="Bhonagiri V."/>
            <person name="Nash W.E."/>
            <person name="Warren W."/>
            <person name="Chinwalla A."/>
            <person name="Mardis E.R."/>
            <person name="Wilson R.K."/>
        </authorList>
    </citation>
    <scope>NUCLEOTIDE SEQUENCE [LARGE SCALE GENOMIC DNA]</scope>
    <source>
        <strain evidence="1">ATCC 700122</strain>
    </source>
</reference>
<organism evidence="1 2">
    <name type="scientific">Slackia exigua (strain ATCC 700122 / DSM 15923 / CIP 105133 / JCM 11022 / KCTC 5966 / S-7)</name>
    <dbReference type="NCBI Taxonomy" id="649764"/>
    <lineage>
        <taxon>Bacteria</taxon>
        <taxon>Bacillati</taxon>
        <taxon>Actinomycetota</taxon>
        <taxon>Coriobacteriia</taxon>
        <taxon>Eggerthellales</taxon>
        <taxon>Eggerthellaceae</taxon>
        <taxon>Slackia</taxon>
    </lineage>
</organism>
<dbReference type="STRING" id="649764.HMPREF0762_01091"/>
<dbReference type="RefSeq" id="WP_006362348.1">
    <property type="nucleotide sequence ID" value="NZ_GG700630.1"/>
</dbReference>
<dbReference type="AlphaFoldDB" id="D0WGY6"/>
<dbReference type="EMBL" id="ACUX02000006">
    <property type="protein sequence ID" value="EEZ61749.1"/>
    <property type="molecule type" value="Genomic_DNA"/>
</dbReference>
<dbReference type="eggNOG" id="COG1373">
    <property type="taxonomic scope" value="Bacteria"/>
</dbReference>
<dbReference type="OrthoDB" id="128089at2"/>
<name>D0WGY6_SLAES</name>
<evidence type="ECO:0000313" key="1">
    <source>
        <dbReference type="EMBL" id="EEZ61749.1"/>
    </source>
</evidence>
<dbReference type="Proteomes" id="UP000006001">
    <property type="component" value="Unassembled WGS sequence"/>
</dbReference>
<keyword evidence="2" id="KW-1185">Reference proteome</keyword>
<dbReference type="GeneID" id="85008441"/>
<evidence type="ECO:0000313" key="2">
    <source>
        <dbReference type="Proteomes" id="UP000006001"/>
    </source>
</evidence>
<protein>
    <submittedName>
        <fullName evidence="1">Uncharacterized protein</fullName>
    </submittedName>
</protein>
<accession>D0WGY6</accession>
<sequence>MIGTFPRIIERVDGSWATIEIKVGLDKVDEAVAGLTRLRGKACANEKAEVPEPSFIAIITDVSETAYRRSDGIYVIPVRALEV</sequence>